<dbReference type="PANTHER" id="PTHR43464">
    <property type="entry name" value="METHYLTRANSFERASE"/>
    <property type="match status" value="1"/>
</dbReference>
<dbReference type="CDD" id="cd02440">
    <property type="entry name" value="AdoMet_MTases"/>
    <property type="match status" value="1"/>
</dbReference>
<dbReference type="InterPro" id="IPR041698">
    <property type="entry name" value="Methyltransf_25"/>
</dbReference>
<dbReference type="Pfam" id="PF13649">
    <property type="entry name" value="Methyltransf_25"/>
    <property type="match status" value="1"/>
</dbReference>
<organism evidence="5 6">
    <name type="scientific">Sphingomonas jinjuensis</name>
    <dbReference type="NCBI Taxonomy" id="535907"/>
    <lineage>
        <taxon>Bacteria</taxon>
        <taxon>Pseudomonadati</taxon>
        <taxon>Pseudomonadota</taxon>
        <taxon>Alphaproteobacteria</taxon>
        <taxon>Sphingomonadales</taxon>
        <taxon>Sphingomonadaceae</taxon>
        <taxon>Sphingomonas</taxon>
    </lineage>
</organism>
<reference evidence="5 6" key="1">
    <citation type="submission" date="2020-08" db="EMBL/GenBank/DDBJ databases">
        <title>Genomic Encyclopedia of Type Strains, Phase IV (KMG-IV): sequencing the most valuable type-strain genomes for metagenomic binning, comparative biology and taxonomic classification.</title>
        <authorList>
            <person name="Goeker M."/>
        </authorList>
    </citation>
    <scope>NUCLEOTIDE SEQUENCE [LARGE SCALE GENOMIC DNA]</scope>
    <source>
        <strain evidence="5 6">YC6723</strain>
    </source>
</reference>
<accession>A0A840F5X0</accession>
<evidence type="ECO:0000256" key="3">
    <source>
        <dbReference type="ARBA" id="ARBA00022691"/>
    </source>
</evidence>
<dbReference type="AlphaFoldDB" id="A0A840F5X0"/>
<name>A0A840F5X0_9SPHN</name>
<gene>
    <name evidence="5" type="ORF">GGQ80_002589</name>
</gene>
<keyword evidence="1 5" id="KW-0489">Methyltransferase</keyword>
<evidence type="ECO:0000256" key="2">
    <source>
        <dbReference type="ARBA" id="ARBA00022679"/>
    </source>
</evidence>
<protein>
    <submittedName>
        <fullName evidence="5">Ubiquinone/menaquinone biosynthesis C-methylase UbiE</fullName>
    </submittedName>
</protein>
<feature type="domain" description="Methyltransferase" evidence="4">
    <location>
        <begin position="75"/>
        <end position="170"/>
    </location>
</feature>
<evidence type="ECO:0000256" key="1">
    <source>
        <dbReference type="ARBA" id="ARBA00022603"/>
    </source>
</evidence>
<keyword evidence="6" id="KW-1185">Reference proteome</keyword>
<evidence type="ECO:0000313" key="5">
    <source>
        <dbReference type="EMBL" id="MBB4154673.1"/>
    </source>
</evidence>
<dbReference type="GO" id="GO:0008168">
    <property type="term" value="F:methyltransferase activity"/>
    <property type="evidence" value="ECO:0007669"/>
    <property type="project" value="UniProtKB-KW"/>
</dbReference>
<comment type="caution">
    <text evidence="5">The sequence shown here is derived from an EMBL/GenBank/DDBJ whole genome shotgun (WGS) entry which is preliminary data.</text>
</comment>
<keyword evidence="3" id="KW-0949">S-adenosyl-L-methionine</keyword>
<dbReference type="RefSeq" id="WP_183985427.1">
    <property type="nucleotide sequence ID" value="NZ_JACIEV010000007.1"/>
</dbReference>
<dbReference type="SUPFAM" id="SSF53335">
    <property type="entry name" value="S-adenosyl-L-methionine-dependent methyltransferases"/>
    <property type="match status" value="1"/>
</dbReference>
<sequence length="256" mass="28499">MLSTIKKFVPKSIKHEIRSALLRRKSTRDYETLYENHARELAPGSSIGDGDFDLIGRLELALLKEAGMTATSTLVDFGCGTGRLAVHAVPALNQGKYVGIDISPTMLAYCRTAIGAAEAEVVLWHQTDENFALADASVDYICAFSVFTHMEHEDTFRYLRSARRIVREGGAFVASCLPMTLSEARRIFLDEANLDSVARWGHVRNITTTREMMEVVATMAGWRVERWYDGDQDNITDPMTGKRHGLGQSTLVLRPA</sequence>
<dbReference type="Proteomes" id="UP000529795">
    <property type="component" value="Unassembled WGS sequence"/>
</dbReference>
<keyword evidence="5" id="KW-0830">Ubiquinone</keyword>
<dbReference type="Gene3D" id="3.40.50.150">
    <property type="entry name" value="Vaccinia Virus protein VP39"/>
    <property type="match status" value="1"/>
</dbReference>
<dbReference type="EMBL" id="JACIEV010000007">
    <property type="protein sequence ID" value="MBB4154673.1"/>
    <property type="molecule type" value="Genomic_DNA"/>
</dbReference>
<evidence type="ECO:0000313" key="6">
    <source>
        <dbReference type="Proteomes" id="UP000529795"/>
    </source>
</evidence>
<dbReference type="GO" id="GO:0032259">
    <property type="term" value="P:methylation"/>
    <property type="evidence" value="ECO:0007669"/>
    <property type="project" value="UniProtKB-KW"/>
</dbReference>
<keyword evidence="2" id="KW-0808">Transferase</keyword>
<proteinExistence type="predicted"/>
<dbReference type="InterPro" id="IPR029063">
    <property type="entry name" value="SAM-dependent_MTases_sf"/>
</dbReference>
<evidence type="ECO:0000259" key="4">
    <source>
        <dbReference type="Pfam" id="PF13649"/>
    </source>
</evidence>
<dbReference type="PANTHER" id="PTHR43464:SF19">
    <property type="entry name" value="UBIQUINONE BIOSYNTHESIS O-METHYLTRANSFERASE, MITOCHONDRIAL"/>
    <property type="match status" value="1"/>
</dbReference>